<feature type="transmembrane region" description="Helical" evidence="1">
    <location>
        <begin position="218"/>
        <end position="237"/>
    </location>
</feature>
<feature type="transmembrane region" description="Helical" evidence="1">
    <location>
        <begin position="153"/>
        <end position="171"/>
    </location>
</feature>
<feature type="transmembrane region" description="Helical" evidence="1">
    <location>
        <begin position="371"/>
        <end position="389"/>
    </location>
</feature>
<dbReference type="PANTHER" id="PTHR38454:SF1">
    <property type="entry name" value="INTEGRAL MEMBRANE PROTEIN"/>
    <property type="match status" value="1"/>
</dbReference>
<feature type="transmembrane region" description="Helical" evidence="1">
    <location>
        <begin position="122"/>
        <end position="146"/>
    </location>
</feature>
<accession>A0AAU2H3X0</accession>
<dbReference type="PANTHER" id="PTHR38454">
    <property type="entry name" value="INTEGRAL MEMBRANE PROTEIN-RELATED"/>
    <property type="match status" value="1"/>
</dbReference>
<evidence type="ECO:0000313" key="2">
    <source>
        <dbReference type="EMBL" id="WTU41997.1"/>
    </source>
</evidence>
<dbReference type="Pfam" id="PF09586">
    <property type="entry name" value="YfhO"/>
    <property type="match status" value="1"/>
</dbReference>
<evidence type="ECO:0000256" key="1">
    <source>
        <dbReference type="SAM" id="Phobius"/>
    </source>
</evidence>
<dbReference type="AlphaFoldDB" id="A0AAU2H3X0"/>
<feature type="transmembrane region" description="Helical" evidence="1">
    <location>
        <begin position="96"/>
        <end position="116"/>
    </location>
</feature>
<feature type="transmembrane region" description="Helical" evidence="1">
    <location>
        <begin position="300"/>
        <end position="322"/>
    </location>
</feature>
<keyword evidence="1" id="KW-1133">Transmembrane helix</keyword>
<name>A0AAU2H3X0_9ACTN</name>
<keyword evidence="1" id="KW-0812">Transmembrane</keyword>
<feature type="transmembrane region" description="Helical" evidence="1">
    <location>
        <begin position="249"/>
        <end position="272"/>
    </location>
</feature>
<feature type="transmembrane region" description="Helical" evidence="1">
    <location>
        <begin position="394"/>
        <end position="412"/>
    </location>
</feature>
<feature type="transmembrane region" description="Helical" evidence="1">
    <location>
        <begin position="334"/>
        <end position="351"/>
    </location>
</feature>
<keyword evidence="1" id="KW-0472">Membrane</keyword>
<protein>
    <submittedName>
        <fullName evidence="2">YfhO family protein</fullName>
    </submittedName>
</protein>
<gene>
    <name evidence="2" type="ORF">OHV25_21665</name>
</gene>
<feature type="transmembrane region" description="Helical" evidence="1">
    <location>
        <begin position="787"/>
        <end position="808"/>
    </location>
</feature>
<sequence length="819" mass="85795">MPTLEAVQLPPAAPAVAAGAGRPRARASALAALITVVSVCAADAVARTFPFGRHTRSVNDLGNQFVPFHAHLWDLLHGRAHGGALVNWQSGYGTSFLPDIGTYLGSPFALLVGVFPRAELDLAVYVITVLKMAVAAVAMTVLLLTLRPSPGRRWAAGVLGAAYALCGWSVIEATYNTMWLDGLIAFPMLCLVGEWARTRRHALVGPVVVALAWTANFYTAYMATIGAGLILLLRLFLEETETRARVWALARAAWTTALGIGLSAPILFTVFLGTKHAYPGWSKEFQPVPWSDFLARWLPATYSFSSPALFLGTGALLLAGALAFNRAVPDRERYAWTGLALLVALSFQWKPTHLAWHAFQTPNGSPYRQTFVLSGILVIAAWVCVADGLPDRRALLGGGGVLAVIAGGAAFSELVSPWSYPLFFGGLAAALGALLIAGRARGRRAVALAAVLLLAGAQTAQAAVTVAYGDRERLHRLDSYPAWGTAHDAREAAVTGADGWPAYRTDPGRRQITGNDPLLLGGEGASYYSSLTPDVLTKTMTALGGGWTSRGRSVQSLDNPVTDAVFAVGARVRAEKGRAPTVTRAPVPPLVTVRGDNGPLRYGSSPFRNQEMLLGARVYTLPRTVAEGCAAGQEAFLWAPEYTGWARLGTTGKWVEFRGGAPKRRAALAPLGVSTSPSSGVTLRPAYKKAQLGCLDRGALTAAVERLRTTGATDVHVGDSGVRAVLPAGAAGTAVFAMPRIAGWRCAVNGGGAKPADSYLGLVAVELKGSGSPSTVSCDFRPPGLKAGSAAGAAGLAGLIGTGALLAVRKRRAGAPKHP</sequence>
<feature type="transmembrane region" description="Helical" evidence="1">
    <location>
        <begin position="27"/>
        <end position="46"/>
    </location>
</feature>
<feature type="transmembrane region" description="Helical" evidence="1">
    <location>
        <begin position="445"/>
        <end position="468"/>
    </location>
</feature>
<feature type="transmembrane region" description="Helical" evidence="1">
    <location>
        <begin position="418"/>
        <end position="438"/>
    </location>
</feature>
<dbReference type="EMBL" id="CP108253">
    <property type="protein sequence ID" value="WTU41997.1"/>
    <property type="molecule type" value="Genomic_DNA"/>
</dbReference>
<proteinExistence type="predicted"/>
<organism evidence="2">
    <name type="scientific">Streptomyces sp. NBC_00060</name>
    <dbReference type="NCBI Taxonomy" id="2975636"/>
    <lineage>
        <taxon>Bacteria</taxon>
        <taxon>Bacillati</taxon>
        <taxon>Actinomycetota</taxon>
        <taxon>Actinomycetes</taxon>
        <taxon>Kitasatosporales</taxon>
        <taxon>Streptomycetaceae</taxon>
        <taxon>Streptomyces</taxon>
    </lineage>
</organism>
<dbReference type="InterPro" id="IPR018580">
    <property type="entry name" value="Uncharacterised_YfhO"/>
</dbReference>
<reference evidence="2" key="1">
    <citation type="submission" date="2022-10" db="EMBL/GenBank/DDBJ databases">
        <title>The complete genomes of actinobacterial strains from the NBC collection.</title>
        <authorList>
            <person name="Joergensen T.S."/>
            <person name="Alvarez Arevalo M."/>
            <person name="Sterndorff E.B."/>
            <person name="Faurdal D."/>
            <person name="Vuksanovic O."/>
            <person name="Mourched A.-S."/>
            <person name="Charusanti P."/>
            <person name="Shaw S."/>
            <person name="Blin K."/>
            <person name="Weber T."/>
        </authorList>
    </citation>
    <scope>NUCLEOTIDE SEQUENCE</scope>
    <source>
        <strain evidence="2">NBC_00060</strain>
    </source>
</reference>